<feature type="transmembrane region" description="Helical" evidence="6">
    <location>
        <begin position="209"/>
        <end position="238"/>
    </location>
</feature>
<feature type="transmembrane region" description="Helical" evidence="6">
    <location>
        <begin position="76"/>
        <end position="94"/>
    </location>
</feature>
<protein>
    <submittedName>
        <fullName evidence="8">Citrate transporter</fullName>
    </submittedName>
</protein>
<feature type="transmembrane region" description="Helical" evidence="6">
    <location>
        <begin position="351"/>
        <end position="372"/>
    </location>
</feature>
<evidence type="ECO:0000313" key="8">
    <source>
        <dbReference type="EMBL" id="HIS30065.1"/>
    </source>
</evidence>
<dbReference type="GO" id="GO:0055085">
    <property type="term" value="P:transmembrane transport"/>
    <property type="evidence" value="ECO:0007669"/>
    <property type="project" value="InterPro"/>
</dbReference>
<organism evidence="8 9">
    <name type="scientific">Candidatus Limivivens intestinipullorum</name>
    <dbReference type="NCBI Taxonomy" id="2840858"/>
    <lineage>
        <taxon>Bacteria</taxon>
        <taxon>Bacillati</taxon>
        <taxon>Bacillota</taxon>
        <taxon>Clostridia</taxon>
        <taxon>Lachnospirales</taxon>
        <taxon>Lachnospiraceae</taxon>
        <taxon>Lachnospiraceae incertae sedis</taxon>
        <taxon>Candidatus Limivivens</taxon>
    </lineage>
</organism>
<proteinExistence type="predicted"/>
<comment type="caution">
    <text evidence="8">The sequence shown here is derived from an EMBL/GenBank/DDBJ whole genome shotgun (WGS) entry which is preliminary data.</text>
</comment>
<dbReference type="PANTHER" id="PTHR43568:SF1">
    <property type="entry name" value="P PROTEIN"/>
    <property type="match status" value="1"/>
</dbReference>
<keyword evidence="4 6" id="KW-1133">Transmembrane helix</keyword>
<dbReference type="InterPro" id="IPR051475">
    <property type="entry name" value="Diverse_Ion_Transporter"/>
</dbReference>
<dbReference type="GO" id="GO:0016020">
    <property type="term" value="C:membrane"/>
    <property type="evidence" value="ECO:0007669"/>
    <property type="project" value="UniProtKB-SubCell"/>
</dbReference>
<feature type="transmembrane region" description="Helical" evidence="6">
    <location>
        <begin position="146"/>
        <end position="179"/>
    </location>
</feature>
<feature type="transmembrane region" description="Helical" evidence="6">
    <location>
        <begin position="244"/>
        <end position="264"/>
    </location>
</feature>
<evidence type="ECO:0000256" key="3">
    <source>
        <dbReference type="ARBA" id="ARBA00022692"/>
    </source>
</evidence>
<keyword evidence="3 6" id="KW-0812">Transmembrane</keyword>
<evidence type="ECO:0000256" key="2">
    <source>
        <dbReference type="ARBA" id="ARBA00022448"/>
    </source>
</evidence>
<evidence type="ECO:0000256" key="6">
    <source>
        <dbReference type="SAM" id="Phobius"/>
    </source>
</evidence>
<evidence type="ECO:0000259" key="7">
    <source>
        <dbReference type="Pfam" id="PF03600"/>
    </source>
</evidence>
<dbReference type="InterPro" id="IPR004680">
    <property type="entry name" value="Cit_transptr-like_dom"/>
</dbReference>
<feature type="transmembrane region" description="Helical" evidence="6">
    <location>
        <begin position="313"/>
        <end position="339"/>
    </location>
</feature>
<feature type="transmembrane region" description="Helical" evidence="6">
    <location>
        <begin position="12"/>
        <end position="37"/>
    </location>
</feature>
<comment type="subcellular location">
    <subcellularLocation>
        <location evidence="1">Membrane</location>
        <topology evidence="1">Multi-pass membrane protein</topology>
    </subcellularLocation>
</comment>
<reference evidence="8" key="1">
    <citation type="submission" date="2020-10" db="EMBL/GenBank/DDBJ databases">
        <authorList>
            <person name="Gilroy R."/>
        </authorList>
    </citation>
    <scope>NUCLEOTIDE SEQUENCE</scope>
    <source>
        <strain evidence="8">CHK190-19873</strain>
    </source>
</reference>
<evidence type="ECO:0000256" key="4">
    <source>
        <dbReference type="ARBA" id="ARBA00022989"/>
    </source>
</evidence>
<feature type="domain" description="Citrate transporter-like" evidence="7">
    <location>
        <begin position="16"/>
        <end position="305"/>
    </location>
</feature>
<feature type="transmembrane region" description="Helical" evidence="6">
    <location>
        <begin position="285"/>
        <end position="307"/>
    </location>
</feature>
<gene>
    <name evidence="8" type="ORF">IAB44_00715</name>
</gene>
<keyword evidence="5 6" id="KW-0472">Membrane</keyword>
<dbReference type="Pfam" id="PF03600">
    <property type="entry name" value="CitMHS"/>
    <property type="match status" value="1"/>
</dbReference>
<evidence type="ECO:0000256" key="1">
    <source>
        <dbReference type="ARBA" id="ARBA00004141"/>
    </source>
</evidence>
<dbReference type="EMBL" id="DVIQ01000004">
    <property type="protein sequence ID" value="HIS30065.1"/>
    <property type="molecule type" value="Genomic_DNA"/>
</dbReference>
<dbReference type="AlphaFoldDB" id="A0A9D1JII7"/>
<accession>A0A9D1JII7</accession>
<name>A0A9D1JII7_9FIRM</name>
<keyword evidence="2" id="KW-0813">Transport</keyword>
<reference evidence="8" key="2">
    <citation type="journal article" date="2021" name="PeerJ">
        <title>Extensive microbial diversity within the chicken gut microbiome revealed by metagenomics and culture.</title>
        <authorList>
            <person name="Gilroy R."/>
            <person name="Ravi A."/>
            <person name="Getino M."/>
            <person name="Pursley I."/>
            <person name="Horton D.L."/>
            <person name="Alikhan N.F."/>
            <person name="Baker D."/>
            <person name="Gharbi K."/>
            <person name="Hall N."/>
            <person name="Watson M."/>
            <person name="Adriaenssens E.M."/>
            <person name="Foster-Nyarko E."/>
            <person name="Jarju S."/>
            <person name="Secka A."/>
            <person name="Antonio M."/>
            <person name="Oren A."/>
            <person name="Chaudhuri R.R."/>
            <person name="La Ragione R."/>
            <person name="Hildebrand F."/>
            <person name="Pallen M.J."/>
        </authorList>
    </citation>
    <scope>NUCLEOTIDE SEQUENCE</scope>
    <source>
        <strain evidence="8">CHK190-19873</strain>
    </source>
</reference>
<dbReference type="PANTHER" id="PTHR43568">
    <property type="entry name" value="P PROTEIN"/>
    <property type="match status" value="1"/>
</dbReference>
<evidence type="ECO:0000313" key="9">
    <source>
        <dbReference type="Proteomes" id="UP000823935"/>
    </source>
</evidence>
<sequence>MKALINFFKRETVFCVSLLLAVISAFFVLPDAAYLTYPDYRTLALLFCLMIIVAGFQALGLFSILGESLLKKAGSLRKLSFVLVFLCFFSSMVITNDVSLITFVPFTILVFRMIGREERILKLVVMETIAANLGSMATPIGNPQNLYLYSVSGIGIGEFALAVLPYTGIAFLLLAGVLLAERDEPLGKQILALGAGAEQRRMFPALLPFLVLLGLCLLVVLHVLPYLPVLICTAVVILAVNRRLFRSVDYFLLLTFLCFFVFIGNMKRIPQISTLLTSAVAGRELLAGILTSQVISNVPAAILLAGFTDRFTVLLTAVNLGGLGTLIASLASLISFKFFAKEFPRQKGAFLKIFTIWNVVFLVILTAAALVLS</sequence>
<dbReference type="Proteomes" id="UP000823935">
    <property type="component" value="Unassembled WGS sequence"/>
</dbReference>
<evidence type="ECO:0000256" key="5">
    <source>
        <dbReference type="ARBA" id="ARBA00023136"/>
    </source>
</evidence>
<feature type="transmembrane region" description="Helical" evidence="6">
    <location>
        <begin position="43"/>
        <end position="64"/>
    </location>
</feature>